<proteinExistence type="inferred from homology"/>
<evidence type="ECO:0000256" key="2">
    <source>
        <dbReference type="ARBA" id="ARBA00009142"/>
    </source>
</evidence>
<feature type="transmembrane region" description="Helical" evidence="8">
    <location>
        <begin position="127"/>
        <end position="160"/>
    </location>
</feature>
<keyword evidence="6 8" id="KW-1133">Transmembrane helix</keyword>
<evidence type="ECO:0000256" key="3">
    <source>
        <dbReference type="ARBA" id="ARBA00022448"/>
    </source>
</evidence>
<evidence type="ECO:0000256" key="6">
    <source>
        <dbReference type="ARBA" id="ARBA00022989"/>
    </source>
</evidence>
<dbReference type="PANTHER" id="PTHR30269">
    <property type="entry name" value="TRANSMEMBRANE PROTEIN YFCA"/>
    <property type="match status" value="1"/>
</dbReference>
<keyword evidence="4 8" id="KW-1003">Cell membrane</keyword>
<feature type="transmembrane region" description="Helical" evidence="8">
    <location>
        <begin position="166"/>
        <end position="183"/>
    </location>
</feature>
<dbReference type="InterPro" id="IPR002781">
    <property type="entry name" value="TM_pro_TauE-like"/>
</dbReference>
<dbReference type="EMBL" id="LTAO01000009">
    <property type="protein sequence ID" value="KYG33143.1"/>
    <property type="molecule type" value="Genomic_DNA"/>
</dbReference>
<feature type="transmembrane region" description="Helical" evidence="8">
    <location>
        <begin position="36"/>
        <end position="59"/>
    </location>
</feature>
<evidence type="ECO:0000256" key="4">
    <source>
        <dbReference type="ARBA" id="ARBA00022475"/>
    </source>
</evidence>
<dbReference type="STRING" id="519424.AZF04_17510"/>
<gene>
    <name evidence="9" type="ORF">AZF04_17510</name>
</gene>
<feature type="transmembrane region" description="Helical" evidence="8">
    <location>
        <begin position="98"/>
        <end position="115"/>
    </location>
</feature>
<organism evidence="9 10">
    <name type="scientific">Alkalihalobacillus trypoxylicola</name>
    <dbReference type="NCBI Taxonomy" id="519424"/>
    <lineage>
        <taxon>Bacteria</taxon>
        <taxon>Bacillati</taxon>
        <taxon>Bacillota</taxon>
        <taxon>Bacilli</taxon>
        <taxon>Bacillales</taxon>
        <taxon>Bacillaceae</taxon>
        <taxon>Alkalihalobacillus</taxon>
    </lineage>
</organism>
<sequence>MILELLFIFIIVAVGSYIQSVSGFGFGLIAMSLLPFLFHLLDSTLLIMSLTIVLTLRILMRFYPYIEFNRLSVILISAIIGRIGGFFILTHFGELPILKKWLGVVLLLLVVYLWFNKKPSQGERKVATIFTICLGLVGGLIGGVFAVGGPFFVFYFLTIYEDKLKYTANLQAVFFITSLLTVVSHGINGDFHSSFMLYFLTGFVAVLIGSGIGVRSFTKWKAEKIRILAMVIVAISAINLLLFS</sequence>
<evidence type="ECO:0000256" key="7">
    <source>
        <dbReference type="ARBA" id="ARBA00023136"/>
    </source>
</evidence>
<evidence type="ECO:0000313" key="9">
    <source>
        <dbReference type="EMBL" id="KYG33143.1"/>
    </source>
</evidence>
<feature type="transmembrane region" description="Helical" evidence="8">
    <location>
        <begin position="7"/>
        <end position="30"/>
    </location>
</feature>
<feature type="transmembrane region" description="Helical" evidence="8">
    <location>
        <begin position="71"/>
        <end position="92"/>
    </location>
</feature>
<feature type="transmembrane region" description="Helical" evidence="8">
    <location>
        <begin position="225"/>
        <end position="243"/>
    </location>
</feature>
<comment type="similarity">
    <text evidence="2 8">Belongs to the 4-toluene sulfonate uptake permease (TSUP) (TC 2.A.102) family.</text>
</comment>
<dbReference type="AlphaFoldDB" id="A0A162EKT6"/>
<dbReference type="Pfam" id="PF01925">
    <property type="entry name" value="TauE"/>
    <property type="match status" value="1"/>
</dbReference>
<evidence type="ECO:0000256" key="1">
    <source>
        <dbReference type="ARBA" id="ARBA00004651"/>
    </source>
</evidence>
<dbReference type="InterPro" id="IPR052017">
    <property type="entry name" value="TSUP"/>
</dbReference>
<comment type="subcellular location">
    <subcellularLocation>
        <location evidence="1 8">Cell membrane</location>
        <topology evidence="1 8">Multi-pass membrane protein</topology>
    </subcellularLocation>
</comment>
<keyword evidence="5 8" id="KW-0812">Transmembrane</keyword>
<name>A0A162EKT6_9BACI</name>
<reference evidence="9" key="1">
    <citation type="submission" date="2016-02" db="EMBL/GenBank/DDBJ databases">
        <title>Genome sequence of Bacillus trypoxylicola KCTC 13244(T).</title>
        <authorList>
            <person name="Jeong H."/>
            <person name="Park S.-H."/>
            <person name="Choi S.-K."/>
        </authorList>
    </citation>
    <scope>NUCLEOTIDE SEQUENCE [LARGE SCALE GENOMIC DNA]</scope>
    <source>
        <strain evidence="9">KCTC 13244</strain>
    </source>
</reference>
<keyword evidence="7 8" id="KW-0472">Membrane</keyword>
<dbReference type="PANTHER" id="PTHR30269:SF37">
    <property type="entry name" value="MEMBRANE TRANSPORTER PROTEIN"/>
    <property type="match status" value="1"/>
</dbReference>
<accession>A0A162EKT6</accession>
<feature type="transmembrane region" description="Helical" evidence="8">
    <location>
        <begin position="195"/>
        <end position="213"/>
    </location>
</feature>
<keyword evidence="3" id="KW-0813">Transport</keyword>
<evidence type="ECO:0000256" key="8">
    <source>
        <dbReference type="RuleBase" id="RU363041"/>
    </source>
</evidence>
<keyword evidence="10" id="KW-1185">Reference proteome</keyword>
<protein>
    <recommendedName>
        <fullName evidence="8">Probable membrane transporter protein</fullName>
    </recommendedName>
</protein>
<evidence type="ECO:0000256" key="5">
    <source>
        <dbReference type="ARBA" id="ARBA00022692"/>
    </source>
</evidence>
<dbReference type="RefSeq" id="WP_061948025.1">
    <property type="nucleotide sequence ID" value="NZ_LTAO01000009.1"/>
</dbReference>
<comment type="caution">
    <text evidence="9">The sequence shown here is derived from an EMBL/GenBank/DDBJ whole genome shotgun (WGS) entry which is preliminary data.</text>
</comment>
<dbReference type="GO" id="GO:0005886">
    <property type="term" value="C:plasma membrane"/>
    <property type="evidence" value="ECO:0007669"/>
    <property type="project" value="UniProtKB-SubCell"/>
</dbReference>
<evidence type="ECO:0000313" key="10">
    <source>
        <dbReference type="Proteomes" id="UP000075806"/>
    </source>
</evidence>
<dbReference type="Proteomes" id="UP000075806">
    <property type="component" value="Unassembled WGS sequence"/>
</dbReference>